<evidence type="ECO:0000256" key="4">
    <source>
        <dbReference type="ARBA" id="ARBA00022475"/>
    </source>
</evidence>
<organism evidence="12 13">
    <name type="scientific">Campylobacter magnus</name>
    <dbReference type="NCBI Taxonomy" id="3026462"/>
    <lineage>
        <taxon>Bacteria</taxon>
        <taxon>Pseudomonadati</taxon>
        <taxon>Campylobacterota</taxon>
        <taxon>Epsilonproteobacteria</taxon>
        <taxon>Campylobacterales</taxon>
        <taxon>Campylobacteraceae</taxon>
        <taxon>Campylobacter</taxon>
    </lineage>
</organism>
<dbReference type="Proteomes" id="UP001171111">
    <property type="component" value="Unassembled WGS sequence"/>
</dbReference>
<evidence type="ECO:0000256" key="2">
    <source>
        <dbReference type="ARBA" id="ARBA00004162"/>
    </source>
</evidence>
<dbReference type="Pfam" id="PF03748">
    <property type="entry name" value="FliL"/>
    <property type="match status" value="1"/>
</dbReference>
<keyword evidence="13" id="KW-1185">Reference proteome</keyword>
<evidence type="ECO:0000313" key="12">
    <source>
        <dbReference type="EMBL" id="MDO2409273.1"/>
    </source>
</evidence>
<evidence type="ECO:0000256" key="8">
    <source>
        <dbReference type="ARBA" id="ARBA00022989"/>
    </source>
</evidence>
<evidence type="ECO:0000256" key="3">
    <source>
        <dbReference type="ARBA" id="ARBA00008281"/>
    </source>
</evidence>
<sequence length="209" mass="23850">MKKIFLGFFLLGILEFHALFGADFEIKNLEVDLYSKTSAEMKKISMDLHIFTNEVAKSSAIKDAINVIVSSFYAQDLMSSKGKEAFKEAIKKYSASKYKIKIDDVYILSLKEIDNIDIARLVKQLDKYYKNSANKENKSMGNSRIPSSQDEIKTDFGEQDFGTSNEALSVDAKIEEQKKQANELIERQMKASRDMLDGIKDFGDVDFYR</sequence>
<dbReference type="EMBL" id="JAULJQ010000004">
    <property type="protein sequence ID" value="MDO2409273.1"/>
    <property type="molecule type" value="Genomic_DNA"/>
</dbReference>
<keyword evidence="5 10" id="KW-0145">Chemotaxis</keyword>
<dbReference type="InterPro" id="IPR005503">
    <property type="entry name" value="FliL"/>
</dbReference>
<comment type="caution">
    <text evidence="12">The sequence shown here is derived from an EMBL/GenBank/DDBJ whole genome shotgun (WGS) entry which is preliminary data.</text>
</comment>
<accession>A0ABT8T956</accession>
<keyword evidence="6" id="KW-0812">Transmembrane</keyword>
<comment type="subcellular location">
    <subcellularLocation>
        <location evidence="2">Cell membrane</location>
        <topology evidence="2">Single-pass membrane protein</topology>
    </subcellularLocation>
</comment>
<evidence type="ECO:0000256" key="1">
    <source>
        <dbReference type="ARBA" id="ARBA00002254"/>
    </source>
</evidence>
<keyword evidence="7 10" id="KW-0283">Flagellar rotation</keyword>
<keyword evidence="12" id="KW-0969">Cilium</keyword>
<keyword evidence="9 10" id="KW-0472">Membrane</keyword>
<evidence type="ECO:0000256" key="10">
    <source>
        <dbReference type="RuleBase" id="RU364125"/>
    </source>
</evidence>
<evidence type="ECO:0000256" key="9">
    <source>
        <dbReference type="ARBA" id="ARBA00023136"/>
    </source>
</evidence>
<comment type="function">
    <text evidence="1 10">Controls the rotational direction of flagella during chemotaxis.</text>
</comment>
<protein>
    <recommendedName>
        <fullName evidence="10">Flagellar protein FliL</fullName>
    </recommendedName>
</protein>
<name>A0ABT8T956_9BACT</name>
<evidence type="ECO:0000256" key="7">
    <source>
        <dbReference type="ARBA" id="ARBA00022779"/>
    </source>
</evidence>
<evidence type="ECO:0000313" key="13">
    <source>
        <dbReference type="Proteomes" id="UP001171111"/>
    </source>
</evidence>
<keyword evidence="4 10" id="KW-1003">Cell membrane</keyword>
<reference evidence="12 13" key="1">
    <citation type="submission" date="2023-06" db="EMBL/GenBank/DDBJ databases">
        <title>Campylobacter magnum sp. nov., isolated from cecal contents of domestic pigs (Sus scrofa domesticus).</title>
        <authorList>
            <person name="Papic B."/>
            <person name="Gruntar I."/>
        </authorList>
    </citation>
    <scope>NUCLEOTIDE SEQUENCE [LARGE SCALE GENOMIC DNA]</scope>
    <source>
        <strain evidence="13">34484-21</strain>
    </source>
</reference>
<proteinExistence type="inferred from homology"/>
<keyword evidence="8" id="KW-1133">Transmembrane helix</keyword>
<comment type="similarity">
    <text evidence="3 10">Belongs to the FliL family.</text>
</comment>
<evidence type="ECO:0000256" key="5">
    <source>
        <dbReference type="ARBA" id="ARBA00022500"/>
    </source>
</evidence>
<keyword evidence="12" id="KW-0966">Cell projection</keyword>
<feature type="coiled-coil region" evidence="11">
    <location>
        <begin position="167"/>
        <end position="194"/>
    </location>
</feature>
<evidence type="ECO:0000256" key="11">
    <source>
        <dbReference type="SAM" id="Coils"/>
    </source>
</evidence>
<gene>
    <name evidence="12" type="ORF">Q2362_04060</name>
</gene>
<evidence type="ECO:0000256" key="6">
    <source>
        <dbReference type="ARBA" id="ARBA00022692"/>
    </source>
</evidence>
<keyword evidence="11" id="KW-0175">Coiled coil</keyword>
<keyword evidence="12" id="KW-0282">Flagellum</keyword>
<dbReference type="RefSeq" id="WP_302244136.1">
    <property type="nucleotide sequence ID" value="NZ_JAULJQ010000004.1"/>
</dbReference>